<dbReference type="PANTHER" id="PTHR21494:SF0">
    <property type="entry name" value="ACTIVATING SIGNAL COINTEGRATOR 1 COMPLEX SUBUNIT 2"/>
    <property type="match status" value="1"/>
</dbReference>
<dbReference type="PANTHER" id="PTHR21494">
    <property type="entry name" value="ACTIVATING SIGNAL COINTEGRATOR 1 COMPLEX SUBUNIT 2 ASC-1 COMPLEX SUBUNIT P100"/>
    <property type="match status" value="1"/>
</dbReference>
<dbReference type="Ensembl" id="ENSEBUT00000001754.1">
    <property type="protein sequence ID" value="ENSEBUP00000001426.1"/>
    <property type="gene ID" value="ENSEBUG00000001253.1"/>
</dbReference>
<accession>A0A8C4N672</accession>
<dbReference type="Gene3D" id="1.10.8.10">
    <property type="entry name" value="DNA helicase RuvA subunit, C-terminal domain"/>
    <property type="match status" value="1"/>
</dbReference>
<feature type="compositionally biased region" description="Basic residues" evidence="1">
    <location>
        <begin position="626"/>
        <end position="638"/>
    </location>
</feature>
<name>A0A8C4N672_EPTBU</name>
<dbReference type="AlphaFoldDB" id="A0A8C4N672"/>
<dbReference type="Proteomes" id="UP000694388">
    <property type="component" value="Unplaced"/>
</dbReference>
<keyword evidence="3" id="KW-1185">Reference proteome</keyword>
<dbReference type="GeneTree" id="ENSGT00390000018806"/>
<feature type="region of interest" description="Disordered" evidence="1">
    <location>
        <begin position="507"/>
        <end position="544"/>
    </location>
</feature>
<feature type="compositionally biased region" description="Basic and acidic residues" evidence="1">
    <location>
        <begin position="507"/>
        <end position="520"/>
    </location>
</feature>
<evidence type="ECO:0000313" key="3">
    <source>
        <dbReference type="Proteomes" id="UP000694388"/>
    </source>
</evidence>
<dbReference type="InterPro" id="IPR009060">
    <property type="entry name" value="UBA-like_sf"/>
</dbReference>
<proteinExistence type="predicted"/>
<feature type="region of interest" description="Disordered" evidence="1">
    <location>
        <begin position="565"/>
        <end position="645"/>
    </location>
</feature>
<organism evidence="2 3">
    <name type="scientific">Eptatretus burgeri</name>
    <name type="common">Inshore hagfish</name>
    <dbReference type="NCBI Taxonomy" id="7764"/>
    <lineage>
        <taxon>Eukaryota</taxon>
        <taxon>Metazoa</taxon>
        <taxon>Chordata</taxon>
        <taxon>Craniata</taxon>
        <taxon>Vertebrata</taxon>
        <taxon>Cyclostomata</taxon>
        <taxon>Myxini</taxon>
        <taxon>Myxiniformes</taxon>
        <taxon>Myxinidae</taxon>
        <taxon>Eptatretinae</taxon>
        <taxon>Eptatretus</taxon>
    </lineage>
</organism>
<dbReference type="OMA" id="NAISACF"/>
<feature type="compositionally biased region" description="Basic and acidic residues" evidence="1">
    <location>
        <begin position="602"/>
        <end position="625"/>
    </location>
</feature>
<dbReference type="GO" id="GO:0006355">
    <property type="term" value="P:regulation of DNA-templated transcription"/>
    <property type="evidence" value="ECO:0007669"/>
    <property type="project" value="TreeGrafter"/>
</dbReference>
<sequence length="645" mass="71787">MLDLCALYGQGNQAIVMRILENVFTNKPEYKEDLTNVVSTILQAFIAIAAQCGANIEASARSIPIKLESLDLTVPGEMAIEELSGLLGYLCDISVTLSAFVACCTTAQPLLFRQDFLPNIASFYEQAVPRLEVLIGRNEQRLGAVAWQQLATARHYLLKTCHDIVFACCLQPVLETGEEGATDHVEDFLQIFLSLLHEKRFLADWDRLHPIGDDLHLLQVVCPSMDELRAGYVSEAVQQAHLVMDTATESKRTQTVVEKCVGAEKAFVGPDNSGGKEECMMNKNTEAMPALPLEKVQLESLVSAVRDVLPHLGEGFVAASLRHLASKALGPSEDLSATLIRHVLEDTLPTSLASLDIGMPREDTFNVEQEKEMTDEALGSRRNIYDGDEFDAFSQKTMDWSRVYKGKRTISSFQKVMNDHSELLDVRHRFAPYSLVSSMQTETEENNFVVEDCNVNRNATYEDDYDDTYDGARVGANDADIGEQESNSSLLHCRSFVTPRVLEANCRNKDDAESQEEQRRLPARASASSGNVRESTGRGEVWESAADIQARRPFLEDPAKLRAQAEERRAAKMAWRRGPTTAGRSKAVQGGPRGRGQSQDTEAARRNKEENKARHANHGRREMAARKHSRGKAIHRWVCRSSDGR</sequence>
<protein>
    <submittedName>
        <fullName evidence="2">Activating signal cointegrator 1 complex subunit 2</fullName>
    </submittedName>
</protein>
<dbReference type="SUPFAM" id="SSF46934">
    <property type="entry name" value="UBA-like"/>
    <property type="match status" value="1"/>
</dbReference>
<dbReference type="GO" id="GO:0043130">
    <property type="term" value="F:ubiquitin binding"/>
    <property type="evidence" value="ECO:0007669"/>
    <property type="project" value="TreeGrafter"/>
</dbReference>
<evidence type="ECO:0000256" key="1">
    <source>
        <dbReference type="SAM" id="MobiDB-lite"/>
    </source>
</evidence>
<evidence type="ECO:0000313" key="2">
    <source>
        <dbReference type="Ensembl" id="ENSEBUP00000001426.1"/>
    </source>
</evidence>
<dbReference type="InterPro" id="IPR052586">
    <property type="entry name" value="ASCC2"/>
</dbReference>
<reference evidence="2" key="2">
    <citation type="submission" date="2025-09" db="UniProtKB">
        <authorList>
            <consortium name="Ensembl"/>
        </authorList>
    </citation>
    <scope>IDENTIFICATION</scope>
</reference>
<reference evidence="2" key="1">
    <citation type="submission" date="2025-08" db="UniProtKB">
        <authorList>
            <consortium name="Ensembl"/>
        </authorList>
    </citation>
    <scope>IDENTIFICATION</scope>
</reference>